<evidence type="ECO:0000256" key="2">
    <source>
        <dbReference type="ARBA" id="ARBA00007894"/>
    </source>
</evidence>
<accession>A0A2W4QLD9</accession>
<evidence type="ECO:0000256" key="8">
    <source>
        <dbReference type="ARBA" id="ARBA00022917"/>
    </source>
</evidence>
<dbReference type="InterPro" id="IPR000924">
    <property type="entry name" value="Glu/Gln-tRNA-synth"/>
</dbReference>
<proteinExistence type="inferred from homology"/>
<dbReference type="Proteomes" id="UP000249396">
    <property type="component" value="Unassembled WGS sequence"/>
</dbReference>
<evidence type="ECO:0000256" key="3">
    <source>
        <dbReference type="ARBA" id="ARBA00011245"/>
    </source>
</evidence>
<reference evidence="14 15" key="1">
    <citation type="journal article" date="2018" name="Aquat. Microb. Ecol.">
        <title>Gammaproteobacterial methanotrophs dominate.</title>
        <authorList>
            <person name="Rissanen A.J."/>
            <person name="Saarenheimo J."/>
            <person name="Tiirola M."/>
            <person name="Peura S."/>
            <person name="Aalto S.L."/>
            <person name="Karvinen A."/>
            <person name="Nykanen H."/>
        </authorList>
    </citation>
    <scope>NUCLEOTIDE SEQUENCE [LARGE SCALE GENOMIC DNA]</scope>
    <source>
        <strain evidence="14">AMbin10</strain>
    </source>
</reference>
<feature type="short sequence motif" description="'HIGH' region" evidence="10">
    <location>
        <begin position="9"/>
        <end position="19"/>
    </location>
</feature>
<comment type="caution">
    <text evidence="10">Lacks conserved residue(s) required for the propagation of feature annotation.</text>
</comment>
<dbReference type="EMBL" id="QJPH01000592">
    <property type="protein sequence ID" value="PZN68888.1"/>
    <property type="molecule type" value="Genomic_DNA"/>
</dbReference>
<evidence type="ECO:0000256" key="1">
    <source>
        <dbReference type="ARBA" id="ARBA00004496"/>
    </source>
</evidence>
<dbReference type="PRINTS" id="PR00987">
    <property type="entry name" value="TRNASYNTHGLU"/>
</dbReference>
<dbReference type="PROSITE" id="PS00178">
    <property type="entry name" value="AA_TRNA_LIGASE_I"/>
    <property type="match status" value="1"/>
</dbReference>
<comment type="function">
    <text evidence="10">Catalyzes the attachment of glutamate to tRNA(Glu) in a two-step reaction: glutamate is first activated by ATP to form Glu-AMP and then transferred to the acceptor end of tRNA(Glu).</text>
</comment>
<comment type="subunit">
    <text evidence="3 10">Monomer.</text>
</comment>
<sequence length="471" mass="53060">MSIRTRFAPSPTGYLHIGGARTALFSWLYARKHGGTFILRIEDTDLERSTVESVNAILEGMTWLGLEYEEGPFYQTERFGRYKEVIKQLLETGHAYHCYCSKEELDELRTRQMENKEKPRYDGRCRQRTEPRQGVSPVVRFRNPDDGAVVIDDKVKGRVVVSNAELDDLIIARSDGSPTYNLSVVVDDLDMRVTHVIRGDDHLNNTPRQMNILNALGAAVPIYAHVPMILGADGARLSKRHGAVSVMQYRDEGYLPEALLNYLVRLSWSHGDQEIFSVDEMIGLFEIEDINVSASSFNPDKLLWLNHHYLMHSDPLHVAHHLRWHLGQLGIDPSDGPDPVDIVVAQRERNKTLVDMAKSSVFFYRDFEDYDEKAAQKNLTANSALLLQDLRDSLDALPAWNKEAIHLCVDSVAREAEVKMGVVAQPLRVAVSGTTVSPPIDITLSLLGKDKTISRINRAVSFIKQKSVTTG</sequence>
<feature type="compositionally biased region" description="Basic and acidic residues" evidence="11">
    <location>
        <begin position="115"/>
        <end position="131"/>
    </location>
</feature>
<dbReference type="Gene3D" id="1.10.10.350">
    <property type="match status" value="1"/>
</dbReference>
<dbReference type="GO" id="GO:0008270">
    <property type="term" value="F:zinc ion binding"/>
    <property type="evidence" value="ECO:0007669"/>
    <property type="project" value="InterPro"/>
</dbReference>
<dbReference type="Pfam" id="PF00749">
    <property type="entry name" value="tRNA-synt_1c"/>
    <property type="match status" value="1"/>
</dbReference>
<evidence type="ECO:0000259" key="12">
    <source>
        <dbReference type="Pfam" id="PF00749"/>
    </source>
</evidence>
<dbReference type="SUPFAM" id="SSF48163">
    <property type="entry name" value="An anticodon-binding domain of class I aminoacyl-tRNA synthetases"/>
    <property type="match status" value="1"/>
</dbReference>
<feature type="binding site" evidence="10">
    <location>
        <position position="239"/>
    </location>
    <ligand>
        <name>ATP</name>
        <dbReference type="ChEBI" id="CHEBI:30616"/>
    </ligand>
</feature>
<dbReference type="FunFam" id="3.40.50.620:FF:000007">
    <property type="entry name" value="Glutamate--tRNA ligase"/>
    <property type="match status" value="1"/>
</dbReference>
<evidence type="ECO:0000256" key="7">
    <source>
        <dbReference type="ARBA" id="ARBA00022840"/>
    </source>
</evidence>
<dbReference type="InterPro" id="IPR014729">
    <property type="entry name" value="Rossmann-like_a/b/a_fold"/>
</dbReference>
<keyword evidence="7 10" id="KW-0067">ATP-binding</keyword>
<feature type="short sequence motif" description="'KMSKS' region" evidence="10">
    <location>
        <begin position="236"/>
        <end position="240"/>
    </location>
</feature>
<dbReference type="HAMAP" id="MF_00022">
    <property type="entry name" value="Glu_tRNA_synth_type1"/>
    <property type="match status" value="1"/>
</dbReference>
<dbReference type="GO" id="GO:0005829">
    <property type="term" value="C:cytosol"/>
    <property type="evidence" value="ECO:0007669"/>
    <property type="project" value="TreeGrafter"/>
</dbReference>
<evidence type="ECO:0000256" key="10">
    <source>
        <dbReference type="HAMAP-Rule" id="MF_00022"/>
    </source>
</evidence>
<dbReference type="InterPro" id="IPR045462">
    <property type="entry name" value="aa-tRNA-synth_I_cd-bd"/>
</dbReference>
<evidence type="ECO:0000256" key="9">
    <source>
        <dbReference type="ARBA" id="ARBA00023146"/>
    </source>
</evidence>
<evidence type="ECO:0000313" key="14">
    <source>
        <dbReference type="EMBL" id="PZN68888.1"/>
    </source>
</evidence>
<comment type="caution">
    <text evidence="14">The sequence shown here is derived from an EMBL/GenBank/DDBJ whole genome shotgun (WGS) entry which is preliminary data.</text>
</comment>
<dbReference type="AlphaFoldDB" id="A0A2W4QLD9"/>
<feature type="domain" description="Glutamyl/glutaminyl-tRNA synthetase class Ib catalytic" evidence="12">
    <location>
        <begin position="3"/>
        <end position="304"/>
    </location>
</feature>
<protein>
    <recommendedName>
        <fullName evidence="10">Glutamate--tRNA ligase</fullName>
        <ecNumber evidence="10">6.1.1.17</ecNumber>
    </recommendedName>
    <alternativeName>
        <fullName evidence="10">Glutamyl-tRNA synthetase</fullName>
        <shortName evidence="10">GluRS</shortName>
    </alternativeName>
</protein>
<feature type="domain" description="Aminoacyl-tRNA synthetase class I anticodon-binding" evidence="13">
    <location>
        <begin position="321"/>
        <end position="459"/>
    </location>
</feature>
<keyword evidence="6 10" id="KW-0547">Nucleotide-binding</keyword>
<dbReference type="GO" id="GO:0006424">
    <property type="term" value="P:glutamyl-tRNA aminoacylation"/>
    <property type="evidence" value="ECO:0007669"/>
    <property type="project" value="UniProtKB-UniRule"/>
</dbReference>
<comment type="subcellular location">
    <subcellularLocation>
        <location evidence="1 10">Cytoplasm</location>
    </subcellularLocation>
</comment>
<dbReference type="InterPro" id="IPR008925">
    <property type="entry name" value="aa_tRNA-synth_I_cd-bd_sf"/>
</dbReference>
<gene>
    <name evidence="10" type="primary">gltX</name>
    <name evidence="14" type="ORF">DM484_30725</name>
</gene>
<dbReference type="GO" id="GO:0005524">
    <property type="term" value="F:ATP binding"/>
    <property type="evidence" value="ECO:0007669"/>
    <property type="project" value="UniProtKB-UniRule"/>
</dbReference>
<dbReference type="NCBIfam" id="TIGR00464">
    <property type="entry name" value="gltX_bact"/>
    <property type="match status" value="1"/>
</dbReference>
<organism evidence="14 15">
    <name type="scientific">Candidatus Methylumidiphilus alinenensis</name>
    <dbReference type="NCBI Taxonomy" id="2202197"/>
    <lineage>
        <taxon>Bacteria</taxon>
        <taxon>Pseudomonadati</taxon>
        <taxon>Pseudomonadota</taxon>
        <taxon>Gammaproteobacteria</taxon>
        <taxon>Methylococcales</taxon>
        <taxon>Candidatus Methylumidiphilus</taxon>
    </lineage>
</organism>
<dbReference type="Pfam" id="PF19269">
    <property type="entry name" value="Anticodon_2"/>
    <property type="match status" value="1"/>
</dbReference>
<dbReference type="InterPro" id="IPR020058">
    <property type="entry name" value="Glu/Gln-tRNA-synth_Ib_cat-dom"/>
</dbReference>
<comment type="catalytic activity">
    <reaction evidence="10">
        <text>tRNA(Glu) + L-glutamate + ATP = L-glutamyl-tRNA(Glu) + AMP + diphosphate</text>
        <dbReference type="Rhea" id="RHEA:23540"/>
        <dbReference type="Rhea" id="RHEA-COMP:9663"/>
        <dbReference type="Rhea" id="RHEA-COMP:9680"/>
        <dbReference type="ChEBI" id="CHEBI:29985"/>
        <dbReference type="ChEBI" id="CHEBI:30616"/>
        <dbReference type="ChEBI" id="CHEBI:33019"/>
        <dbReference type="ChEBI" id="CHEBI:78442"/>
        <dbReference type="ChEBI" id="CHEBI:78520"/>
        <dbReference type="ChEBI" id="CHEBI:456215"/>
        <dbReference type="EC" id="6.1.1.17"/>
    </reaction>
</comment>
<dbReference type="GO" id="GO:0004818">
    <property type="term" value="F:glutamate-tRNA ligase activity"/>
    <property type="evidence" value="ECO:0007669"/>
    <property type="project" value="UniProtKB-UniRule"/>
</dbReference>
<comment type="similarity">
    <text evidence="2 10">Belongs to the class-I aminoacyl-tRNA synthetase family. Glutamate--tRNA ligase type 1 subfamily.</text>
</comment>
<keyword evidence="5 10" id="KW-0436">Ligase</keyword>
<dbReference type="PANTHER" id="PTHR43311:SF2">
    <property type="entry name" value="GLUTAMATE--TRNA LIGASE, MITOCHONDRIAL-RELATED"/>
    <property type="match status" value="1"/>
</dbReference>
<dbReference type="InterPro" id="IPR049940">
    <property type="entry name" value="GluQ/Sye"/>
</dbReference>
<dbReference type="EC" id="6.1.1.17" evidence="10"/>
<evidence type="ECO:0000313" key="15">
    <source>
        <dbReference type="Proteomes" id="UP000249396"/>
    </source>
</evidence>
<evidence type="ECO:0000256" key="4">
    <source>
        <dbReference type="ARBA" id="ARBA00022490"/>
    </source>
</evidence>
<name>A0A2W4QLD9_9GAMM</name>
<evidence type="ECO:0000256" key="5">
    <source>
        <dbReference type="ARBA" id="ARBA00022598"/>
    </source>
</evidence>
<dbReference type="InterPro" id="IPR033910">
    <property type="entry name" value="GluRS_core"/>
</dbReference>
<feature type="region of interest" description="Disordered" evidence="11">
    <location>
        <begin position="115"/>
        <end position="134"/>
    </location>
</feature>
<evidence type="ECO:0000259" key="13">
    <source>
        <dbReference type="Pfam" id="PF19269"/>
    </source>
</evidence>
<dbReference type="CDD" id="cd00808">
    <property type="entry name" value="GluRS_core"/>
    <property type="match status" value="1"/>
</dbReference>
<evidence type="ECO:0000256" key="11">
    <source>
        <dbReference type="SAM" id="MobiDB-lite"/>
    </source>
</evidence>
<keyword evidence="9 10" id="KW-0030">Aminoacyl-tRNA synthetase</keyword>
<dbReference type="SUPFAM" id="SSF52374">
    <property type="entry name" value="Nucleotidylyl transferase"/>
    <property type="match status" value="1"/>
</dbReference>
<dbReference type="InterPro" id="IPR004527">
    <property type="entry name" value="Glu-tRNA-ligase_bac/mito"/>
</dbReference>
<keyword evidence="8 10" id="KW-0648">Protein biosynthesis</keyword>
<dbReference type="Gene3D" id="3.40.50.620">
    <property type="entry name" value="HUPs"/>
    <property type="match status" value="1"/>
</dbReference>
<keyword evidence="4 10" id="KW-0963">Cytoplasm</keyword>
<dbReference type="InterPro" id="IPR020751">
    <property type="entry name" value="aa-tRNA-synth_I_codon-bd_sub2"/>
</dbReference>
<evidence type="ECO:0000256" key="6">
    <source>
        <dbReference type="ARBA" id="ARBA00022741"/>
    </source>
</evidence>
<dbReference type="PANTHER" id="PTHR43311">
    <property type="entry name" value="GLUTAMATE--TRNA LIGASE"/>
    <property type="match status" value="1"/>
</dbReference>
<dbReference type="InterPro" id="IPR001412">
    <property type="entry name" value="aa-tRNA-synth_I_CS"/>
</dbReference>
<dbReference type="GO" id="GO:0000049">
    <property type="term" value="F:tRNA binding"/>
    <property type="evidence" value="ECO:0007669"/>
    <property type="project" value="InterPro"/>
</dbReference>